<reference evidence="3 4" key="1">
    <citation type="journal article" date="2014" name="PLoS ONE">
        <title>De novo Genome Assembly of the Fungal Plant Pathogen Pyrenophora semeniperda.</title>
        <authorList>
            <person name="Soliai M.M."/>
            <person name="Meyer S.E."/>
            <person name="Udall J.A."/>
            <person name="Elzinga D.E."/>
            <person name="Hermansen R.A."/>
            <person name="Bodily P.M."/>
            <person name="Hart A.A."/>
            <person name="Coleman C.E."/>
        </authorList>
    </citation>
    <scope>NUCLEOTIDE SEQUENCE [LARGE SCALE GENOMIC DNA]</scope>
    <source>
        <strain evidence="3 4">CCB06</strain>
        <tissue evidence="3">Mycelium</tissue>
    </source>
</reference>
<evidence type="ECO:0000256" key="1">
    <source>
        <dbReference type="SAM" id="MobiDB-lite"/>
    </source>
</evidence>
<proteinExistence type="predicted"/>
<dbReference type="Proteomes" id="UP000265663">
    <property type="component" value="Unassembled WGS sequence"/>
</dbReference>
<organism evidence="3 4">
    <name type="scientific">Pyrenophora seminiperda CCB06</name>
    <dbReference type="NCBI Taxonomy" id="1302712"/>
    <lineage>
        <taxon>Eukaryota</taxon>
        <taxon>Fungi</taxon>
        <taxon>Dikarya</taxon>
        <taxon>Ascomycota</taxon>
        <taxon>Pezizomycotina</taxon>
        <taxon>Dothideomycetes</taxon>
        <taxon>Pleosporomycetidae</taxon>
        <taxon>Pleosporales</taxon>
        <taxon>Pleosporineae</taxon>
        <taxon>Pleosporaceae</taxon>
        <taxon>Pyrenophora</taxon>
    </lineage>
</organism>
<feature type="region of interest" description="Disordered" evidence="1">
    <location>
        <begin position="373"/>
        <end position="455"/>
    </location>
</feature>
<keyword evidence="2" id="KW-1133">Transmembrane helix</keyword>
<name>A0A3M7M841_9PLEO</name>
<feature type="region of interest" description="Disordered" evidence="1">
    <location>
        <begin position="468"/>
        <end position="537"/>
    </location>
</feature>
<feature type="region of interest" description="Disordered" evidence="1">
    <location>
        <begin position="241"/>
        <end position="333"/>
    </location>
</feature>
<feature type="compositionally biased region" description="Basic and acidic residues" evidence="1">
    <location>
        <begin position="442"/>
        <end position="455"/>
    </location>
</feature>
<feature type="compositionally biased region" description="Polar residues" evidence="1">
    <location>
        <begin position="384"/>
        <end position="406"/>
    </location>
</feature>
<keyword evidence="2" id="KW-0472">Membrane</keyword>
<keyword evidence="2" id="KW-0812">Transmembrane</keyword>
<feature type="compositionally biased region" description="Acidic residues" evidence="1">
    <location>
        <begin position="295"/>
        <end position="316"/>
    </location>
</feature>
<feature type="compositionally biased region" description="Polar residues" evidence="1">
    <location>
        <begin position="1"/>
        <end position="16"/>
    </location>
</feature>
<accession>A0A3M7M841</accession>
<evidence type="ECO:0000313" key="4">
    <source>
        <dbReference type="Proteomes" id="UP000265663"/>
    </source>
</evidence>
<keyword evidence="4" id="KW-1185">Reference proteome</keyword>
<feature type="compositionally biased region" description="Acidic residues" evidence="1">
    <location>
        <begin position="475"/>
        <end position="485"/>
    </location>
</feature>
<feature type="region of interest" description="Disordered" evidence="1">
    <location>
        <begin position="72"/>
        <end position="122"/>
    </location>
</feature>
<protein>
    <submittedName>
        <fullName evidence="3">Uncharacterized protein</fullName>
    </submittedName>
</protein>
<feature type="region of interest" description="Disordered" evidence="1">
    <location>
        <begin position="1"/>
        <end position="23"/>
    </location>
</feature>
<feature type="compositionally biased region" description="Polar residues" evidence="1">
    <location>
        <begin position="72"/>
        <end position="85"/>
    </location>
</feature>
<sequence length="633" mass="69716">MATSTATALSYSNSRKYNWANDDEDDFNIDSWKASVDNSVPTVAELGPLSCVRGGEAEDEKACTLSVSRPTTLDANSSTCTDEGSTNNTITTTTEPPTNTAIPDNTTPDSTTPKMASSQQLPELSTRLPILSLTRNRQVVAARYEILARAIGQYYEGKETCDLPAYPELSDSKGDRYRYAHQFQEVRLSKGRGRAEVYRSSPLANVTHIDDAETMDEVSDGEYEEEELDAWEMQQIAAFEAEEDEAEAEAGDEKENPVQQMPDHPEGSEPTVSERLSREDLEHILSMCKVKGQEDKEDIGEDDVDSWELSDEEEEKDDHFVCDSTPSGMDERIRDISSITRPMGRMGSYFLPVHDNEASDEDDLNFNDVVFGTEDEPSFEESASCHSLGSLQSSPGDEGYGSTSPPISYFPDHLERPASRRGFSIPTGKGVSLSSARRSTQFRHESMETLEEFRESVRGERRFKDVFEMDRSSDEGDEEERELEADALPTSDDVISDNIAASPPSNDTSGDNIPSMAAASSLPDDHDVETPDTTPHSILDLNYTFPLSEMRCMVPPSLPVQYTEVLSIDVADTMTKISTLPLPIPTLSPTTHPKDTISDVPTYQSPSAWFNPCVAVMGFAIGGVLAAVSHMRA</sequence>
<feature type="compositionally biased region" description="Polar residues" evidence="1">
    <location>
        <begin position="104"/>
        <end position="122"/>
    </location>
</feature>
<dbReference type="AlphaFoldDB" id="A0A3M7M841"/>
<dbReference type="OrthoDB" id="3683755at2759"/>
<feature type="compositionally biased region" description="Acidic residues" evidence="1">
    <location>
        <begin position="241"/>
        <end position="250"/>
    </location>
</feature>
<gene>
    <name evidence="3" type="ORF">GMOD_00000779</name>
</gene>
<feature type="compositionally biased region" description="Low complexity" evidence="1">
    <location>
        <begin position="86"/>
        <end position="103"/>
    </location>
</feature>
<evidence type="ECO:0000256" key="2">
    <source>
        <dbReference type="SAM" id="Phobius"/>
    </source>
</evidence>
<evidence type="ECO:0000313" key="3">
    <source>
        <dbReference type="EMBL" id="RMZ70655.1"/>
    </source>
</evidence>
<feature type="compositionally biased region" description="Polar residues" evidence="1">
    <location>
        <begin position="503"/>
        <end position="512"/>
    </location>
</feature>
<dbReference type="EMBL" id="KE747824">
    <property type="protein sequence ID" value="RMZ70655.1"/>
    <property type="molecule type" value="Genomic_DNA"/>
</dbReference>
<feature type="transmembrane region" description="Helical" evidence="2">
    <location>
        <begin position="609"/>
        <end position="628"/>
    </location>
</feature>